<dbReference type="RefSeq" id="WP_345201930.1">
    <property type="nucleotide sequence ID" value="NZ_BAABHX010000002.1"/>
</dbReference>
<evidence type="ECO:0000256" key="1">
    <source>
        <dbReference type="ARBA" id="ARBA00006817"/>
    </source>
</evidence>
<evidence type="ECO:0000259" key="2">
    <source>
        <dbReference type="Pfam" id="PF08327"/>
    </source>
</evidence>
<feature type="domain" description="Activator of Hsp90 ATPase homologue 1/2-like C-terminal" evidence="2">
    <location>
        <begin position="15"/>
        <end position="140"/>
    </location>
</feature>
<proteinExistence type="inferred from homology"/>
<gene>
    <name evidence="3" type="ORF">GCM10023210_15430</name>
</gene>
<dbReference type="InterPro" id="IPR013538">
    <property type="entry name" value="ASHA1/2-like_C"/>
</dbReference>
<protein>
    <recommendedName>
        <fullName evidence="2">Activator of Hsp90 ATPase homologue 1/2-like C-terminal domain-containing protein</fullName>
    </recommendedName>
</protein>
<comment type="similarity">
    <text evidence="1">Belongs to the AHA1 family.</text>
</comment>
<keyword evidence="4" id="KW-1185">Reference proteome</keyword>
<dbReference type="Pfam" id="PF08327">
    <property type="entry name" value="AHSA1"/>
    <property type="match status" value="1"/>
</dbReference>
<accession>A0ABP9M7A5</accession>
<dbReference type="EMBL" id="BAABHX010000002">
    <property type="protein sequence ID" value="GAA5089965.1"/>
    <property type="molecule type" value="Genomic_DNA"/>
</dbReference>
<dbReference type="Proteomes" id="UP001500353">
    <property type="component" value="Unassembled WGS sequence"/>
</dbReference>
<dbReference type="SUPFAM" id="SSF55961">
    <property type="entry name" value="Bet v1-like"/>
    <property type="match status" value="1"/>
</dbReference>
<dbReference type="InterPro" id="IPR023393">
    <property type="entry name" value="START-like_dom_sf"/>
</dbReference>
<name>A0ABP9M7A5_9FLAO</name>
<sequence>MSTQNFSYTLTTSKSVKEVFNILIDPKNWWIGLHNEIITGNSEKIDDEFTFSAGNKAHNSVQKLIEIIPNEKIVWEVIDSNLTFLKKRDEWTGTRINFDISKEDNQTKVVFTHKGLTPQFECFDGCSSAWSQYLEKLKKKLN</sequence>
<evidence type="ECO:0000313" key="3">
    <source>
        <dbReference type="EMBL" id="GAA5089965.1"/>
    </source>
</evidence>
<dbReference type="Gene3D" id="3.30.530.20">
    <property type="match status" value="1"/>
</dbReference>
<organism evidence="3 4">
    <name type="scientific">Chryseobacterium ginsengisoli</name>
    <dbReference type="NCBI Taxonomy" id="363853"/>
    <lineage>
        <taxon>Bacteria</taxon>
        <taxon>Pseudomonadati</taxon>
        <taxon>Bacteroidota</taxon>
        <taxon>Flavobacteriia</taxon>
        <taxon>Flavobacteriales</taxon>
        <taxon>Weeksellaceae</taxon>
        <taxon>Chryseobacterium group</taxon>
        <taxon>Chryseobacterium</taxon>
    </lineage>
</organism>
<evidence type="ECO:0000313" key="4">
    <source>
        <dbReference type="Proteomes" id="UP001500353"/>
    </source>
</evidence>
<dbReference type="CDD" id="cd07814">
    <property type="entry name" value="SRPBCC_CalC_Aha1-like"/>
    <property type="match status" value="1"/>
</dbReference>
<comment type="caution">
    <text evidence="3">The sequence shown here is derived from an EMBL/GenBank/DDBJ whole genome shotgun (WGS) entry which is preliminary data.</text>
</comment>
<reference evidence="4" key="1">
    <citation type="journal article" date="2019" name="Int. J. Syst. Evol. Microbiol.">
        <title>The Global Catalogue of Microorganisms (GCM) 10K type strain sequencing project: providing services to taxonomists for standard genome sequencing and annotation.</title>
        <authorList>
            <consortium name="The Broad Institute Genomics Platform"/>
            <consortium name="The Broad Institute Genome Sequencing Center for Infectious Disease"/>
            <person name="Wu L."/>
            <person name="Ma J."/>
        </authorList>
    </citation>
    <scope>NUCLEOTIDE SEQUENCE [LARGE SCALE GENOMIC DNA]</scope>
    <source>
        <strain evidence="4">JCM 18019</strain>
    </source>
</reference>